<proteinExistence type="predicted"/>
<evidence type="ECO:0000313" key="1">
    <source>
        <dbReference type="EMBL" id="KAK0460891.1"/>
    </source>
</evidence>
<accession>A0AA39N8B7</accession>
<evidence type="ECO:0000313" key="2">
    <source>
        <dbReference type="Proteomes" id="UP001175227"/>
    </source>
</evidence>
<dbReference type="EMBL" id="JAUEPR010000157">
    <property type="protein sequence ID" value="KAK0460891.1"/>
    <property type="molecule type" value="Genomic_DNA"/>
</dbReference>
<name>A0AA39N8B7_9AGAR</name>
<protein>
    <submittedName>
        <fullName evidence="1">Uncharacterized protein</fullName>
    </submittedName>
</protein>
<dbReference type="AlphaFoldDB" id="A0AA39N8B7"/>
<organism evidence="1 2">
    <name type="scientific">Armillaria novae-zelandiae</name>
    <dbReference type="NCBI Taxonomy" id="153914"/>
    <lineage>
        <taxon>Eukaryota</taxon>
        <taxon>Fungi</taxon>
        <taxon>Dikarya</taxon>
        <taxon>Basidiomycota</taxon>
        <taxon>Agaricomycotina</taxon>
        <taxon>Agaricomycetes</taxon>
        <taxon>Agaricomycetidae</taxon>
        <taxon>Agaricales</taxon>
        <taxon>Marasmiineae</taxon>
        <taxon>Physalacriaceae</taxon>
        <taxon>Armillaria</taxon>
    </lineage>
</organism>
<comment type="caution">
    <text evidence="1">The sequence shown here is derived from an EMBL/GenBank/DDBJ whole genome shotgun (WGS) entry which is preliminary data.</text>
</comment>
<keyword evidence="2" id="KW-1185">Reference proteome</keyword>
<gene>
    <name evidence="1" type="ORF">IW261DRAFT_1577232</name>
</gene>
<dbReference type="Proteomes" id="UP001175227">
    <property type="component" value="Unassembled WGS sequence"/>
</dbReference>
<sequence>MGITVGSWDAWADATGNLFVQRTVRSVVLSGGYEECKMDNAICAVKVDEARTGKDGKMKLKDEECTYGHKASQNAMHSGEAIHVNC</sequence>
<reference evidence="1" key="1">
    <citation type="submission" date="2023-06" db="EMBL/GenBank/DDBJ databases">
        <authorList>
            <consortium name="Lawrence Berkeley National Laboratory"/>
            <person name="Ahrendt S."/>
            <person name="Sahu N."/>
            <person name="Indic B."/>
            <person name="Wong-Bajracharya J."/>
            <person name="Merenyi Z."/>
            <person name="Ke H.-M."/>
            <person name="Monk M."/>
            <person name="Kocsube S."/>
            <person name="Drula E."/>
            <person name="Lipzen A."/>
            <person name="Balint B."/>
            <person name="Henrissat B."/>
            <person name="Andreopoulos B."/>
            <person name="Martin F.M."/>
            <person name="Harder C.B."/>
            <person name="Rigling D."/>
            <person name="Ford K.L."/>
            <person name="Foster G.D."/>
            <person name="Pangilinan J."/>
            <person name="Papanicolaou A."/>
            <person name="Barry K."/>
            <person name="LaButti K."/>
            <person name="Viragh M."/>
            <person name="Koriabine M."/>
            <person name="Yan M."/>
            <person name="Riley R."/>
            <person name="Champramary S."/>
            <person name="Plett K.L."/>
            <person name="Tsai I.J."/>
            <person name="Slot J."/>
            <person name="Sipos G."/>
            <person name="Plett J."/>
            <person name="Nagy L.G."/>
            <person name="Grigoriev I.V."/>
        </authorList>
    </citation>
    <scope>NUCLEOTIDE SEQUENCE</scope>
    <source>
        <strain evidence="1">ICMP 16352</strain>
    </source>
</reference>